<evidence type="ECO:0008006" key="3">
    <source>
        <dbReference type="Google" id="ProtNLM"/>
    </source>
</evidence>
<proteinExistence type="predicted"/>
<dbReference type="RefSeq" id="WP_025345294.1">
    <property type="nucleotide sequence ID" value="NZ_CP007201.1"/>
</dbReference>
<name>A0AA86DYN6_SULMK</name>
<gene>
    <name evidence="1" type="ORF">SMUL_2190</name>
</gene>
<protein>
    <recommendedName>
        <fullName evidence="3">Periplasmic protein</fullName>
    </recommendedName>
</protein>
<dbReference type="KEGG" id="smul:SMUL_2190"/>
<sequence>MKLLLIFLLAFSLYASDGKKEHHLSKDLSSLELTSEQKEVAKSIIKQFRVDIKAFREFKEKMEDEKERLVTREVLNEEDLQKINQAISQKASTVESRFLLQMHTLLTPEQRQKFAHNLEEWEVE</sequence>
<dbReference type="AlphaFoldDB" id="A0AA86DYN6"/>
<dbReference type="Pfam" id="PF07813">
    <property type="entry name" value="LTXXQ"/>
    <property type="match status" value="1"/>
</dbReference>
<dbReference type="Gene3D" id="1.20.120.1490">
    <property type="match status" value="1"/>
</dbReference>
<evidence type="ECO:0000313" key="2">
    <source>
        <dbReference type="Proteomes" id="UP000019322"/>
    </source>
</evidence>
<evidence type="ECO:0000313" key="1">
    <source>
        <dbReference type="EMBL" id="AHJ13443.1"/>
    </source>
</evidence>
<dbReference type="Proteomes" id="UP000019322">
    <property type="component" value="Chromosome"/>
</dbReference>
<reference evidence="1 2" key="1">
    <citation type="journal article" date="2014" name="Environ. Microbiol.">
        <title>Insights into organohalide respiration and the versatile catabolism of Sulfurospirillum multivorans gained from comparative genomics and physiological studies.</title>
        <authorList>
            <person name="Goris T."/>
            <person name="Schubert T."/>
            <person name="Gadkari J."/>
            <person name="Wubet T."/>
            <person name="Tarkka M."/>
            <person name="Buscot F."/>
            <person name="Adrian L."/>
            <person name="Diekert G."/>
        </authorList>
    </citation>
    <scope>NUCLEOTIDE SEQUENCE [LARGE SCALE GENOMIC DNA]</scope>
    <source>
        <strain evidence="2">DM 12446 / JCM 15788 / NBRC 109480</strain>
    </source>
</reference>
<dbReference type="GO" id="GO:0042597">
    <property type="term" value="C:periplasmic space"/>
    <property type="evidence" value="ECO:0007669"/>
    <property type="project" value="InterPro"/>
</dbReference>
<organism evidence="1 2">
    <name type="scientific">Sulfurospirillum multivorans (strain DM 12446 / JCM 15788 / NBRC 109480)</name>
    <dbReference type="NCBI Taxonomy" id="1150621"/>
    <lineage>
        <taxon>Bacteria</taxon>
        <taxon>Pseudomonadati</taxon>
        <taxon>Campylobacterota</taxon>
        <taxon>Epsilonproteobacteria</taxon>
        <taxon>Campylobacterales</taxon>
        <taxon>Sulfurospirillaceae</taxon>
        <taxon>Sulfurospirillum</taxon>
    </lineage>
</organism>
<dbReference type="EMBL" id="CP007201">
    <property type="protein sequence ID" value="AHJ13443.1"/>
    <property type="molecule type" value="Genomic_DNA"/>
</dbReference>
<accession>A0AA86DYN6</accession>
<dbReference type="InterPro" id="IPR012899">
    <property type="entry name" value="LTXXQ"/>
</dbReference>